<feature type="signal peptide" evidence="2">
    <location>
        <begin position="1"/>
        <end position="31"/>
    </location>
</feature>
<dbReference type="Proteomes" id="UP000590749">
    <property type="component" value="Unassembled WGS sequence"/>
</dbReference>
<evidence type="ECO:0008006" key="5">
    <source>
        <dbReference type="Google" id="ProtNLM"/>
    </source>
</evidence>
<sequence>MMGRSHALSGGVGWLAGCAALTAAGAAPAPAAVVFGAAIATGMALAPDVDHPKSTIAHSVGHLTRMLAGGVSPGVRRPADRVVRALFGRPDARRAPARRAGRGSGPARPRKPVWCG</sequence>
<evidence type="ECO:0000313" key="3">
    <source>
        <dbReference type="EMBL" id="MBB3101224.1"/>
    </source>
</evidence>
<dbReference type="Pfam" id="PF04307">
    <property type="entry name" value="YdjM"/>
    <property type="match status" value="1"/>
</dbReference>
<keyword evidence="2" id="KW-0732">Signal</keyword>
<gene>
    <name evidence="3" type="ORF">FHR83_008952</name>
</gene>
<feature type="chain" id="PRO_5038853363" description="LexA-binding, inner membrane-associated hydrolase" evidence="2">
    <location>
        <begin position="32"/>
        <end position="116"/>
    </location>
</feature>
<organism evidence="3 4">
    <name type="scientific">Actinoplanes campanulatus</name>
    <dbReference type="NCBI Taxonomy" id="113559"/>
    <lineage>
        <taxon>Bacteria</taxon>
        <taxon>Bacillati</taxon>
        <taxon>Actinomycetota</taxon>
        <taxon>Actinomycetes</taxon>
        <taxon>Micromonosporales</taxon>
        <taxon>Micromonosporaceae</taxon>
        <taxon>Actinoplanes</taxon>
    </lineage>
</organism>
<keyword evidence="4" id="KW-1185">Reference proteome</keyword>
<reference evidence="3 4" key="1">
    <citation type="submission" date="2020-08" db="EMBL/GenBank/DDBJ databases">
        <title>Genomic Encyclopedia of Type Strains, Phase III (KMG-III): the genomes of soil and plant-associated and newly described type strains.</title>
        <authorList>
            <person name="Whitman W."/>
        </authorList>
    </citation>
    <scope>NUCLEOTIDE SEQUENCE [LARGE SCALE GENOMIC DNA]</scope>
    <source>
        <strain evidence="3 4">CECT 3287</strain>
    </source>
</reference>
<dbReference type="EMBL" id="JACHXF010000034">
    <property type="protein sequence ID" value="MBB3101224.1"/>
    <property type="molecule type" value="Genomic_DNA"/>
</dbReference>
<evidence type="ECO:0000256" key="2">
    <source>
        <dbReference type="SAM" id="SignalP"/>
    </source>
</evidence>
<evidence type="ECO:0000256" key="1">
    <source>
        <dbReference type="SAM" id="MobiDB-lite"/>
    </source>
</evidence>
<dbReference type="AlphaFoldDB" id="A0A7W5ASU9"/>
<dbReference type="PROSITE" id="PS51257">
    <property type="entry name" value="PROKAR_LIPOPROTEIN"/>
    <property type="match status" value="1"/>
</dbReference>
<dbReference type="InterPro" id="IPR007404">
    <property type="entry name" value="YdjM-like"/>
</dbReference>
<comment type="caution">
    <text evidence="3">The sequence shown here is derived from an EMBL/GenBank/DDBJ whole genome shotgun (WGS) entry which is preliminary data.</text>
</comment>
<dbReference type="RefSeq" id="WP_229795816.1">
    <property type="nucleotide sequence ID" value="NZ_BMPW01000061.1"/>
</dbReference>
<evidence type="ECO:0000313" key="4">
    <source>
        <dbReference type="Proteomes" id="UP000590749"/>
    </source>
</evidence>
<protein>
    <recommendedName>
        <fullName evidence="5">LexA-binding, inner membrane-associated hydrolase</fullName>
    </recommendedName>
</protein>
<accession>A0A7W5ASU9</accession>
<feature type="region of interest" description="Disordered" evidence="1">
    <location>
        <begin position="88"/>
        <end position="116"/>
    </location>
</feature>
<name>A0A7W5ASU9_9ACTN</name>
<proteinExistence type="predicted"/>